<proteinExistence type="predicted"/>
<feature type="modified residue" description="4-aspartylphosphate" evidence="6">
    <location>
        <position position="55"/>
    </location>
</feature>
<dbReference type="Pfam" id="PF00072">
    <property type="entry name" value="Response_reg"/>
    <property type="match status" value="1"/>
</dbReference>
<feature type="domain" description="Response regulatory" evidence="8">
    <location>
        <begin position="6"/>
        <end position="120"/>
    </location>
</feature>
<keyword evidence="5" id="KW-0804">Transcription</keyword>
<dbReference type="PROSITE" id="PS50043">
    <property type="entry name" value="HTH_LUXR_2"/>
    <property type="match status" value="1"/>
</dbReference>
<accession>A0A367W098</accession>
<dbReference type="PANTHER" id="PTHR44688:SF16">
    <property type="entry name" value="DNA-BINDING TRANSCRIPTIONAL ACTIVATOR DEVR_DOSR"/>
    <property type="match status" value="1"/>
</dbReference>
<evidence type="ECO:0000259" key="8">
    <source>
        <dbReference type="PROSITE" id="PS50110"/>
    </source>
</evidence>
<evidence type="ECO:0000256" key="2">
    <source>
        <dbReference type="ARBA" id="ARBA00023012"/>
    </source>
</evidence>
<organism evidence="9 10">
    <name type="scientific">Thalassospira profundimaris</name>
    <dbReference type="NCBI Taxonomy" id="502049"/>
    <lineage>
        <taxon>Bacteria</taxon>
        <taxon>Pseudomonadati</taxon>
        <taxon>Pseudomonadota</taxon>
        <taxon>Alphaproteobacteria</taxon>
        <taxon>Rhodospirillales</taxon>
        <taxon>Thalassospiraceae</taxon>
        <taxon>Thalassospira</taxon>
    </lineage>
</organism>
<gene>
    <name evidence="9" type="ORF">TH19_19170</name>
</gene>
<evidence type="ECO:0000313" key="10">
    <source>
        <dbReference type="Proteomes" id="UP000253226"/>
    </source>
</evidence>
<dbReference type="PRINTS" id="PR00038">
    <property type="entry name" value="HTHLUXR"/>
</dbReference>
<dbReference type="Gene3D" id="3.40.50.2300">
    <property type="match status" value="1"/>
</dbReference>
<comment type="caution">
    <text evidence="9">The sequence shown here is derived from an EMBL/GenBank/DDBJ whole genome shotgun (WGS) entry which is preliminary data.</text>
</comment>
<keyword evidence="1 6" id="KW-0597">Phosphoprotein</keyword>
<sequence length="209" mass="22977">MALNGSVYVIDDDAAIRDAVSSLLRSIGFAVSVFETVPAFLEETLPDNPACLVLDVRLPGIGGLDFQGKLKELGVSMPVIFMTGFGDVPMSVKAMKAGAIDFLSKPFRDQDLIDAVIVALDLDRKRRIDLASFEDLVQKFNSLTHRERQAMMLVSAGLMNKQIAGELNLSEVTVKIHRGTMMKKLEMRSVADLVRTVELLKKHGVIEDD</sequence>
<evidence type="ECO:0000256" key="6">
    <source>
        <dbReference type="PROSITE-ProRule" id="PRU00169"/>
    </source>
</evidence>
<dbReference type="SUPFAM" id="SSF52172">
    <property type="entry name" value="CheY-like"/>
    <property type="match status" value="1"/>
</dbReference>
<name>A0A367W098_9PROT</name>
<dbReference type="SMART" id="SM00448">
    <property type="entry name" value="REC"/>
    <property type="match status" value="1"/>
</dbReference>
<dbReference type="SMART" id="SM00421">
    <property type="entry name" value="HTH_LUXR"/>
    <property type="match status" value="1"/>
</dbReference>
<dbReference type="CDD" id="cd06170">
    <property type="entry name" value="LuxR_C_like"/>
    <property type="match status" value="1"/>
</dbReference>
<dbReference type="Gene3D" id="1.10.10.10">
    <property type="entry name" value="Winged helix-like DNA-binding domain superfamily/Winged helix DNA-binding domain"/>
    <property type="match status" value="1"/>
</dbReference>
<dbReference type="Pfam" id="PF00196">
    <property type="entry name" value="GerE"/>
    <property type="match status" value="1"/>
</dbReference>
<reference evidence="9 10" key="1">
    <citation type="submission" date="2014-07" db="EMBL/GenBank/DDBJ databases">
        <title>Draft genome sequence of Thalassospira profundimaris 35.</title>
        <authorList>
            <person name="Lai Q."/>
            <person name="Shao Z."/>
        </authorList>
    </citation>
    <scope>NUCLEOTIDE SEQUENCE [LARGE SCALE GENOMIC DNA]</scope>
    <source>
        <strain evidence="9 10">35</strain>
    </source>
</reference>
<dbReference type="InterPro" id="IPR036388">
    <property type="entry name" value="WH-like_DNA-bd_sf"/>
</dbReference>
<dbReference type="PANTHER" id="PTHR44688">
    <property type="entry name" value="DNA-BINDING TRANSCRIPTIONAL ACTIVATOR DEVR_DOSR"/>
    <property type="match status" value="1"/>
</dbReference>
<evidence type="ECO:0000256" key="1">
    <source>
        <dbReference type="ARBA" id="ARBA00022553"/>
    </source>
</evidence>
<evidence type="ECO:0000256" key="5">
    <source>
        <dbReference type="ARBA" id="ARBA00023163"/>
    </source>
</evidence>
<dbReference type="CDD" id="cd17537">
    <property type="entry name" value="REC_FixJ"/>
    <property type="match status" value="1"/>
</dbReference>
<dbReference type="GO" id="GO:0000160">
    <property type="term" value="P:phosphorelay signal transduction system"/>
    <property type="evidence" value="ECO:0007669"/>
    <property type="project" value="UniProtKB-KW"/>
</dbReference>
<evidence type="ECO:0000256" key="3">
    <source>
        <dbReference type="ARBA" id="ARBA00023015"/>
    </source>
</evidence>
<dbReference type="InterPro" id="IPR001789">
    <property type="entry name" value="Sig_transdc_resp-reg_receiver"/>
</dbReference>
<feature type="domain" description="HTH luxR-type" evidence="7">
    <location>
        <begin position="136"/>
        <end position="201"/>
    </location>
</feature>
<evidence type="ECO:0000313" key="9">
    <source>
        <dbReference type="EMBL" id="RCK32407.1"/>
    </source>
</evidence>
<protein>
    <submittedName>
        <fullName evidence="9">Nodulation protein W</fullName>
    </submittedName>
</protein>
<dbReference type="InterPro" id="IPR000792">
    <property type="entry name" value="Tscrpt_reg_LuxR_C"/>
</dbReference>
<evidence type="ECO:0000259" key="7">
    <source>
        <dbReference type="PROSITE" id="PS50043"/>
    </source>
</evidence>
<dbReference type="GO" id="GO:0006355">
    <property type="term" value="P:regulation of DNA-templated transcription"/>
    <property type="evidence" value="ECO:0007669"/>
    <property type="project" value="InterPro"/>
</dbReference>
<keyword evidence="3" id="KW-0805">Transcription regulation</keyword>
<dbReference type="InterPro" id="IPR011006">
    <property type="entry name" value="CheY-like_superfamily"/>
</dbReference>
<keyword evidence="4" id="KW-0238">DNA-binding</keyword>
<dbReference type="AlphaFoldDB" id="A0A367W098"/>
<dbReference type="GO" id="GO:0003677">
    <property type="term" value="F:DNA binding"/>
    <property type="evidence" value="ECO:0007669"/>
    <property type="project" value="UniProtKB-KW"/>
</dbReference>
<dbReference type="FunFam" id="3.40.50.2300:FF:000018">
    <property type="entry name" value="DNA-binding transcriptional regulator NtrC"/>
    <property type="match status" value="1"/>
</dbReference>
<evidence type="ECO:0000256" key="4">
    <source>
        <dbReference type="ARBA" id="ARBA00023125"/>
    </source>
</evidence>
<dbReference type="Proteomes" id="UP000253226">
    <property type="component" value="Unassembled WGS sequence"/>
</dbReference>
<keyword evidence="2" id="KW-0902">Two-component regulatory system</keyword>
<dbReference type="EMBL" id="JPWF01000015">
    <property type="protein sequence ID" value="RCK32407.1"/>
    <property type="molecule type" value="Genomic_DNA"/>
</dbReference>
<dbReference type="PROSITE" id="PS50110">
    <property type="entry name" value="RESPONSE_REGULATORY"/>
    <property type="match status" value="1"/>
</dbReference>